<dbReference type="Gene3D" id="1.10.10.10">
    <property type="entry name" value="Winged helix-like DNA-binding domain superfamily/Winged helix DNA-binding domain"/>
    <property type="match status" value="1"/>
</dbReference>
<accession>A0A0G1CAF8</accession>
<evidence type="ECO:0000313" key="3">
    <source>
        <dbReference type="EMBL" id="KKS82630.1"/>
    </source>
</evidence>
<protein>
    <submittedName>
        <fullName evidence="3">Protecting protein DprA protein</fullName>
    </submittedName>
</protein>
<evidence type="ECO:0000313" key="4">
    <source>
        <dbReference type="Proteomes" id="UP000034810"/>
    </source>
</evidence>
<dbReference type="Pfam" id="PF02481">
    <property type="entry name" value="DNA_processg_A"/>
    <property type="match status" value="1"/>
</dbReference>
<dbReference type="EMBL" id="LCFA01000008">
    <property type="protein sequence ID" value="KKS82630.1"/>
    <property type="molecule type" value="Genomic_DNA"/>
</dbReference>
<dbReference type="PANTHER" id="PTHR43022:SF1">
    <property type="entry name" value="PROTEIN SMF"/>
    <property type="match status" value="1"/>
</dbReference>
<evidence type="ECO:0000256" key="1">
    <source>
        <dbReference type="ARBA" id="ARBA00006525"/>
    </source>
</evidence>
<dbReference type="InterPro" id="IPR057666">
    <property type="entry name" value="DrpA_SLOG"/>
</dbReference>
<dbReference type="NCBIfam" id="TIGR00732">
    <property type="entry name" value="dprA"/>
    <property type="match status" value="1"/>
</dbReference>
<comment type="similarity">
    <text evidence="1">Belongs to the DprA/Smf family.</text>
</comment>
<dbReference type="InterPro" id="IPR036388">
    <property type="entry name" value="WH-like_DNA-bd_sf"/>
</dbReference>
<sequence length="294" mass="31796">MEDNLDIRQINQNDPDFPKSLKEIPSSPESIYIRGNFSSPEKAIAIVGTRKSSPEGEKVAGTMAFELAKRGMVIVSGLAFGIDSAAHQGALEAGGTTWAVLGGGIDKVYPTSNKNLADKIIQGSGCLISEYPPGTESLAYQFILRNRLISGISQAVVVIEAPQKSGALATARFAFKQKRKVMAVPGSCSSFRFAGSNQLIREGAILVRNAADVLEELGEKKDAQEKIKLVDLNENQKKIFEIVKEKEGLDVDNIGQLTKLSPQEVGAQLMELVMKEIIEETGTGKYIISQKLKV</sequence>
<dbReference type="Gene3D" id="3.40.50.450">
    <property type="match status" value="1"/>
</dbReference>
<feature type="domain" description="Smf/DprA SLOG" evidence="2">
    <location>
        <begin position="11"/>
        <end position="217"/>
    </location>
</feature>
<proteinExistence type="inferred from homology"/>
<name>A0A0G1CAF8_9BACT</name>
<gene>
    <name evidence="3" type="ORF">UV58_C0008G0017</name>
</gene>
<dbReference type="PANTHER" id="PTHR43022">
    <property type="entry name" value="PROTEIN SMF"/>
    <property type="match status" value="1"/>
</dbReference>
<dbReference type="AlphaFoldDB" id="A0A0G1CAF8"/>
<reference evidence="3 4" key="1">
    <citation type="journal article" date="2015" name="Nature">
        <title>rRNA introns, odd ribosomes, and small enigmatic genomes across a large radiation of phyla.</title>
        <authorList>
            <person name="Brown C.T."/>
            <person name="Hug L.A."/>
            <person name="Thomas B.C."/>
            <person name="Sharon I."/>
            <person name="Castelle C.J."/>
            <person name="Singh A."/>
            <person name="Wilkins M.J."/>
            <person name="Williams K.H."/>
            <person name="Banfield J.F."/>
        </authorList>
    </citation>
    <scope>NUCLEOTIDE SEQUENCE [LARGE SCALE GENOMIC DNA]</scope>
</reference>
<organism evidence="3 4">
    <name type="scientific">Candidatus Wolfebacteria bacterium GW2011_GWC1_43_10</name>
    <dbReference type="NCBI Taxonomy" id="1619011"/>
    <lineage>
        <taxon>Bacteria</taxon>
        <taxon>Candidatus Wolfeibacteriota</taxon>
    </lineage>
</organism>
<evidence type="ECO:0000259" key="2">
    <source>
        <dbReference type="Pfam" id="PF02481"/>
    </source>
</evidence>
<dbReference type="GO" id="GO:0009294">
    <property type="term" value="P:DNA-mediated transformation"/>
    <property type="evidence" value="ECO:0007669"/>
    <property type="project" value="InterPro"/>
</dbReference>
<comment type="caution">
    <text evidence="3">The sequence shown here is derived from an EMBL/GenBank/DDBJ whole genome shotgun (WGS) entry which is preliminary data.</text>
</comment>
<dbReference type="Proteomes" id="UP000034810">
    <property type="component" value="Unassembled WGS sequence"/>
</dbReference>
<dbReference type="SUPFAM" id="SSF102405">
    <property type="entry name" value="MCP/YpsA-like"/>
    <property type="match status" value="1"/>
</dbReference>
<dbReference type="PATRIC" id="fig|1619011.3.peg.370"/>
<dbReference type="InterPro" id="IPR003488">
    <property type="entry name" value="DprA"/>
</dbReference>